<dbReference type="Proteomes" id="UP000773462">
    <property type="component" value="Unassembled WGS sequence"/>
</dbReference>
<feature type="transmembrane region" description="Helical" evidence="1">
    <location>
        <begin position="359"/>
        <end position="376"/>
    </location>
</feature>
<keyword evidence="1" id="KW-0812">Transmembrane</keyword>
<sequence>MIRTLKAILEVRGMSGANRLMFYIRKLPVLGKLIPASVYSETTLKRTLSVIVHILKVLMAFVTKFAYLGIMIYLPVKFIGNDISLSLSVQYQLYLQMLLCISFLTAGVSSAVILEPKRDKYIFVKLMRLPAERYMRTTLTLRGISFLVTFIPAMLVFGSLLGAPLWHGAVLTLLLTFWRTACEALHLWVFDRYGMVIVKKTSWIWTAIGAGYLLAYLPLLPGYAVVESGMLFNLPVVLGVLVLGTLSAVYIARYKDYTNAVDAVTKIDDPLLDMGRMMKEARVKDVATQDQHYSAEQQNQEKFEGKSGYAYLNAIFFSRHRRLITSPIQRRLVIIGSLFAAALLTMLLSQSAFTKLTHYLITALPTFLIIMNYTSIGERLCKAMFYNCDLSLLRYGFYREQSAILSNFRIRLLRISLLNLIPAAAICLAVNLLLVLSAESWGAGDAVLFCVTIVALSLFFSVHHLFMYYIFQPYSTELNVKNPFFTIVNSVVLGVGFIAMQFKSEPGMFAVIVVLSAVVYMLAALIMVYRFSGRTFRVK</sequence>
<proteinExistence type="predicted"/>
<evidence type="ECO:0008006" key="4">
    <source>
        <dbReference type="Google" id="ProtNLM"/>
    </source>
</evidence>
<feature type="transmembrane region" description="Helical" evidence="1">
    <location>
        <begin position="332"/>
        <end position="353"/>
    </location>
</feature>
<comment type="caution">
    <text evidence="2">The sequence shown here is derived from an EMBL/GenBank/DDBJ whole genome shotgun (WGS) entry which is preliminary data.</text>
</comment>
<feature type="transmembrane region" description="Helical" evidence="1">
    <location>
        <begin position="230"/>
        <end position="252"/>
    </location>
</feature>
<dbReference type="RefSeq" id="WP_209878414.1">
    <property type="nucleotide sequence ID" value="NZ_JAGGLV010000026.1"/>
</dbReference>
<feature type="transmembrane region" description="Helical" evidence="1">
    <location>
        <begin position="483"/>
        <end position="502"/>
    </location>
</feature>
<evidence type="ECO:0000256" key="1">
    <source>
        <dbReference type="SAM" id="Phobius"/>
    </source>
</evidence>
<feature type="transmembrane region" description="Helical" evidence="1">
    <location>
        <begin position="412"/>
        <end position="434"/>
    </location>
</feature>
<feature type="transmembrane region" description="Helical" evidence="1">
    <location>
        <begin position="446"/>
        <end position="471"/>
    </location>
</feature>
<gene>
    <name evidence="2" type="ORF">J2Z70_005570</name>
</gene>
<organism evidence="2 3">
    <name type="scientific">Paenibacillus silagei</name>
    <dbReference type="NCBI Taxonomy" id="1670801"/>
    <lineage>
        <taxon>Bacteria</taxon>
        <taxon>Bacillati</taxon>
        <taxon>Bacillota</taxon>
        <taxon>Bacilli</taxon>
        <taxon>Bacillales</taxon>
        <taxon>Paenibacillaceae</taxon>
        <taxon>Paenibacillus</taxon>
    </lineage>
</organism>
<evidence type="ECO:0000313" key="3">
    <source>
        <dbReference type="Proteomes" id="UP000773462"/>
    </source>
</evidence>
<keyword evidence="1" id="KW-0472">Membrane</keyword>
<feature type="transmembrane region" description="Helical" evidence="1">
    <location>
        <begin position="508"/>
        <end position="529"/>
    </location>
</feature>
<feature type="transmembrane region" description="Helical" evidence="1">
    <location>
        <begin position="54"/>
        <end position="74"/>
    </location>
</feature>
<evidence type="ECO:0000313" key="2">
    <source>
        <dbReference type="EMBL" id="MBP2115383.1"/>
    </source>
</evidence>
<feature type="transmembrane region" description="Helical" evidence="1">
    <location>
        <begin position="94"/>
        <end position="114"/>
    </location>
</feature>
<accession>A0ABS4NZ96</accession>
<keyword evidence="1" id="KW-1133">Transmembrane helix</keyword>
<keyword evidence="3" id="KW-1185">Reference proteome</keyword>
<reference evidence="2 3" key="1">
    <citation type="submission" date="2021-03" db="EMBL/GenBank/DDBJ databases">
        <title>Genomic Encyclopedia of Type Strains, Phase IV (KMG-IV): sequencing the most valuable type-strain genomes for metagenomic binning, comparative biology and taxonomic classification.</title>
        <authorList>
            <person name="Goeker M."/>
        </authorList>
    </citation>
    <scope>NUCLEOTIDE SEQUENCE [LARGE SCALE GENOMIC DNA]</scope>
    <source>
        <strain evidence="2 3">DSM 101953</strain>
    </source>
</reference>
<feature type="transmembrane region" description="Helical" evidence="1">
    <location>
        <begin position="202"/>
        <end position="224"/>
    </location>
</feature>
<protein>
    <recommendedName>
        <fullName evidence="4">ABC transporter permease</fullName>
    </recommendedName>
</protein>
<feature type="transmembrane region" description="Helical" evidence="1">
    <location>
        <begin position="134"/>
        <end position="157"/>
    </location>
</feature>
<dbReference type="EMBL" id="JAGGLV010000026">
    <property type="protein sequence ID" value="MBP2115383.1"/>
    <property type="molecule type" value="Genomic_DNA"/>
</dbReference>
<feature type="transmembrane region" description="Helical" evidence="1">
    <location>
        <begin position="169"/>
        <end position="190"/>
    </location>
</feature>
<name>A0ABS4NZ96_9BACL</name>